<dbReference type="PANTHER" id="PTHR30337:SF7">
    <property type="entry name" value="PHOSPHOESTERASE"/>
    <property type="match status" value="1"/>
</dbReference>
<evidence type="ECO:0000256" key="1">
    <source>
        <dbReference type="ARBA" id="ARBA00022801"/>
    </source>
</evidence>
<dbReference type="InterPro" id="IPR029052">
    <property type="entry name" value="Metallo-depent_PP-like"/>
</dbReference>
<name>A0A841KJP0_9FIRM</name>
<dbReference type="SUPFAM" id="SSF56300">
    <property type="entry name" value="Metallo-dependent phosphatases"/>
    <property type="match status" value="1"/>
</dbReference>
<dbReference type="EMBL" id="JACHEN010000001">
    <property type="protein sequence ID" value="MBB6214084.1"/>
    <property type="molecule type" value="Genomic_DNA"/>
</dbReference>
<dbReference type="InterPro" id="IPR041796">
    <property type="entry name" value="Mre11_N"/>
</dbReference>
<dbReference type="RefSeq" id="WP_184307173.1">
    <property type="nucleotide sequence ID" value="NZ_JACHEN010000001.1"/>
</dbReference>
<keyword evidence="4" id="KW-1185">Reference proteome</keyword>
<dbReference type="GO" id="GO:0004527">
    <property type="term" value="F:exonuclease activity"/>
    <property type="evidence" value="ECO:0007669"/>
    <property type="project" value="UniProtKB-KW"/>
</dbReference>
<evidence type="ECO:0000259" key="2">
    <source>
        <dbReference type="Pfam" id="PF00149"/>
    </source>
</evidence>
<dbReference type="Proteomes" id="UP000579281">
    <property type="component" value="Unassembled WGS sequence"/>
</dbReference>
<dbReference type="InterPro" id="IPR050535">
    <property type="entry name" value="DNA_Repair-Maintenance_Comp"/>
</dbReference>
<comment type="caution">
    <text evidence="3">The sequence shown here is derived from an EMBL/GenBank/DDBJ whole genome shotgun (WGS) entry which is preliminary data.</text>
</comment>
<keyword evidence="3" id="KW-0540">Nuclease</keyword>
<evidence type="ECO:0000313" key="3">
    <source>
        <dbReference type="EMBL" id="MBB6214084.1"/>
    </source>
</evidence>
<evidence type="ECO:0000313" key="4">
    <source>
        <dbReference type="Proteomes" id="UP000579281"/>
    </source>
</evidence>
<keyword evidence="3" id="KW-0269">Exonuclease</keyword>
<dbReference type="PANTHER" id="PTHR30337">
    <property type="entry name" value="COMPONENT OF ATP-DEPENDENT DSDNA EXONUCLEASE"/>
    <property type="match status" value="1"/>
</dbReference>
<gene>
    <name evidence="3" type="ORF">HNQ80_000153</name>
</gene>
<dbReference type="InterPro" id="IPR004843">
    <property type="entry name" value="Calcineurin-like_PHP"/>
</dbReference>
<organism evidence="3 4">
    <name type="scientific">Anaerosolibacter carboniphilus</name>
    <dbReference type="NCBI Taxonomy" id="1417629"/>
    <lineage>
        <taxon>Bacteria</taxon>
        <taxon>Bacillati</taxon>
        <taxon>Bacillota</taxon>
        <taxon>Clostridia</taxon>
        <taxon>Peptostreptococcales</taxon>
        <taxon>Thermotaleaceae</taxon>
        <taxon>Anaerosolibacter</taxon>
    </lineage>
</organism>
<dbReference type="CDD" id="cd00840">
    <property type="entry name" value="MPP_Mre11_N"/>
    <property type="match status" value="1"/>
</dbReference>
<sequence length="376" mass="43093">MEKVKLLHCADFHFDTPFRELAGVEAEKRKEDLRETFGRVVQMVKEEQVDVLLISGDFFDNDRVMKTSLDHIMKKFEEISNVRVFISPGNHDPYTYKSYYHLVQWPKNVHIFDSNLKGIVIPELNLCVYGVGFSKSHEKQSLIQGFQVEDKNMLNIMVLHGEVVSEGQGSDYNPITEKMISDSGLDYLALGHKHGFSGIMRAGETFWAYSGNPEGRGFDEVGSKGILLGTLEKSRCDLVYREICKRKYMVVKVDIEGLDTYEEISEKIKEQIIDSERTQNLYKIILTGEVKEGFTIHPEVLREKLFSTFHNVKIVDETTLALDYEGLANEFSLRGIFIRNMMERLSQTQDEETKKRIKNALKLGIQALGTGEVNIE</sequence>
<protein>
    <submittedName>
        <fullName evidence="3">DNA repair exonuclease SbcCD nuclease subunit</fullName>
    </submittedName>
</protein>
<feature type="domain" description="Calcineurin-like phosphoesterase" evidence="2">
    <location>
        <begin position="5"/>
        <end position="195"/>
    </location>
</feature>
<accession>A0A841KJP0</accession>
<reference evidence="3 4" key="1">
    <citation type="submission" date="2020-08" db="EMBL/GenBank/DDBJ databases">
        <title>Genomic Encyclopedia of Type Strains, Phase IV (KMG-IV): sequencing the most valuable type-strain genomes for metagenomic binning, comparative biology and taxonomic classification.</title>
        <authorList>
            <person name="Goeker M."/>
        </authorList>
    </citation>
    <scope>NUCLEOTIDE SEQUENCE [LARGE SCALE GENOMIC DNA]</scope>
    <source>
        <strain evidence="3 4">DSM 103526</strain>
    </source>
</reference>
<keyword evidence="1" id="KW-0378">Hydrolase</keyword>
<dbReference type="AlphaFoldDB" id="A0A841KJP0"/>
<dbReference type="Pfam" id="PF00149">
    <property type="entry name" value="Metallophos"/>
    <property type="match status" value="1"/>
</dbReference>
<dbReference type="Gene3D" id="3.60.21.10">
    <property type="match status" value="1"/>
</dbReference>
<proteinExistence type="predicted"/>